<dbReference type="EMBL" id="VJWL01000001">
    <property type="protein sequence ID" value="TRW49553.1"/>
    <property type="molecule type" value="Genomic_DNA"/>
</dbReference>
<comment type="caution">
    <text evidence="4">The sequence shown here is derived from an EMBL/GenBank/DDBJ whole genome shotgun (WGS) entry which is preliminary data.</text>
</comment>
<dbReference type="RefSeq" id="WP_143233975.1">
    <property type="nucleotide sequence ID" value="NZ_VJWL01000001.1"/>
</dbReference>
<dbReference type="InterPro" id="IPR043128">
    <property type="entry name" value="Rev_trsase/Diguanyl_cyclase"/>
</dbReference>
<protein>
    <recommendedName>
        <fullName evidence="1">diguanylate cyclase</fullName>
        <ecNumber evidence="1">2.7.7.65</ecNumber>
    </recommendedName>
</protein>
<dbReference type="AlphaFoldDB" id="A0A552X4M1"/>
<dbReference type="PANTHER" id="PTHR45138:SF9">
    <property type="entry name" value="DIGUANYLATE CYCLASE DGCM-RELATED"/>
    <property type="match status" value="1"/>
</dbReference>
<dbReference type="Pfam" id="PF13185">
    <property type="entry name" value="GAF_2"/>
    <property type="match status" value="1"/>
</dbReference>
<evidence type="ECO:0000256" key="2">
    <source>
        <dbReference type="ARBA" id="ARBA00034247"/>
    </source>
</evidence>
<dbReference type="PROSITE" id="PS50887">
    <property type="entry name" value="GGDEF"/>
    <property type="match status" value="1"/>
</dbReference>
<dbReference type="SMART" id="SM00267">
    <property type="entry name" value="GGDEF"/>
    <property type="match status" value="1"/>
</dbReference>
<dbReference type="SUPFAM" id="SSF55781">
    <property type="entry name" value="GAF domain-like"/>
    <property type="match status" value="1"/>
</dbReference>
<dbReference type="SMART" id="SM00065">
    <property type="entry name" value="GAF"/>
    <property type="match status" value="1"/>
</dbReference>
<dbReference type="Proteomes" id="UP000320359">
    <property type="component" value="Unassembled WGS sequence"/>
</dbReference>
<evidence type="ECO:0000313" key="4">
    <source>
        <dbReference type="EMBL" id="TRW49553.1"/>
    </source>
</evidence>
<dbReference type="InterPro" id="IPR050469">
    <property type="entry name" value="Diguanylate_Cyclase"/>
</dbReference>
<evidence type="ECO:0000313" key="5">
    <source>
        <dbReference type="Proteomes" id="UP000320359"/>
    </source>
</evidence>
<organism evidence="4 5">
    <name type="scientific">Aliidiomarina halalkaliphila</name>
    <dbReference type="NCBI Taxonomy" id="2593535"/>
    <lineage>
        <taxon>Bacteria</taxon>
        <taxon>Pseudomonadati</taxon>
        <taxon>Pseudomonadota</taxon>
        <taxon>Gammaproteobacteria</taxon>
        <taxon>Alteromonadales</taxon>
        <taxon>Idiomarinaceae</taxon>
        <taxon>Aliidiomarina</taxon>
    </lineage>
</organism>
<proteinExistence type="predicted"/>
<reference evidence="4 5" key="1">
    <citation type="submission" date="2019-07" db="EMBL/GenBank/DDBJ databases">
        <authorList>
            <person name="Yang M."/>
            <person name="Zhao D."/>
            <person name="Xiang H."/>
        </authorList>
    </citation>
    <scope>NUCLEOTIDE SEQUENCE [LARGE SCALE GENOMIC DNA]</scope>
    <source>
        <strain evidence="4 5">IM1326</strain>
    </source>
</reference>
<dbReference type="GO" id="GO:0005886">
    <property type="term" value="C:plasma membrane"/>
    <property type="evidence" value="ECO:0007669"/>
    <property type="project" value="TreeGrafter"/>
</dbReference>
<dbReference type="Gene3D" id="3.30.450.40">
    <property type="match status" value="1"/>
</dbReference>
<dbReference type="CDD" id="cd01949">
    <property type="entry name" value="GGDEF"/>
    <property type="match status" value="1"/>
</dbReference>
<dbReference type="GO" id="GO:0052621">
    <property type="term" value="F:diguanylate cyclase activity"/>
    <property type="evidence" value="ECO:0007669"/>
    <property type="project" value="UniProtKB-EC"/>
</dbReference>
<accession>A0A552X4M1</accession>
<name>A0A552X4M1_9GAMM</name>
<dbReference type="SUPFAM" id="SSF55073">
    <property type="entry name" value="Nucleotide cyclase"/>
    <property type="match status" value="1"/>
</dbReference>
<keyword evidence="5" id="KW-1185">Reference proteome</keyword>
<feature type="domain" description="GGDEF" evidence="3">
    <location>
        <begin position="208"/>
        <end position="338"/>
    </location>
</feature>
<dbReference type="NCBIfam" id="TIGR00254">
    <property type="entry name" value="GGDEF"/>
    <property type="match status" value="1"/>
</dbReference>
<evidence type="ECO:0000259" key="3">
    <source>
        <dbReference type="PROSITE" id="PS50887"/>
    </source>
</evidence>
<sequence>MQRLLDTLARVVEQESADSSDLENFVRPLLDLLADITGLESTYLTSINDQESIQEIVYAVNANEEPLIPEGLQVPWGDTLCKRSLEEARTVTQDVAATWGDSDAARELGLMTYMSEPVRGVDGSIVGTLCGVSRKAQPISQEALRLLGVCAKIIGWQLQRSELISQLHEQNKAFAASALLDPLTGVLNRRGLEKELKRANAVFKRTHQPYHIAFIDLDNFKQINDTFGHDAGDRFLLQVCERLNTTLREGDVLARVGGDEFVVIGWPSNITTDELAAFKQRLQETISGDYAIDDFVIEYGGASIGTVFAAAEEEYMAVLERADRQMYDEKKRRQGKAN</sequence>
<dbReference type="GO" id="GO:1902201">
    <property type="term" value="P:negative regulation of bacterial-type flagellum-dependent cell motility"/>
    <property type="evidence" value="ECO:0007669"/>
    <property type="project" value="TreeGrafter"/>
</dbReference>
<dbReference type="InterPro" id="IPR029016">
    <property type="entry name" value="GAF-like_dom_sf"/>
</dbReference>
<dbReference type="GO" id="GO:0043709">
    <property type="term" value="P:cell adhesion involved in single-species biofilm formation"/>
    <property type="evidence" value="ECO:0007669"/>
    <property type="project" value="TreeGrafter"/>
</dbReference>
<dbReference type="Gene3D" id="3.30.70.270">
    <property type="match status" value="1"/>
</dbReference>
<dbReference type="OrthoDB" id="766410at2"/>
<comment type="catalytic activity">
    <reaction evidence="2">
        <text>2 GTP = 3',3'-c-di-GMP + 2 diphosphate</text>
        <dbReference type="Rhea" id="RHEA:24898"/>
        <dbReference type="ChEBI" id="CHEBI:33019"/>
        <dbReference type="ChEBI" id="CHEBI:37565"/>
        <dbReference type="ChEBI" id="CHEBI:58805"/>
        <dbReference type="EC" id="2.7.7.65"/>
    </reaction>
</comment>
<dbReference type="InterPro" id="IPR000160">
    <property type="entry name" value="GGDEF_dom"/>
</dbReference>
<dbReference type="InterPro" id="IPR029787">
    <property type="entry name" value="Nucleotide_cyclase"/>
</dbReference>
<dbReference type="PANTHER" id="PTHR45138">
    <property type="entry name" value="REGULATORY COMPONENTS OF SENSORY TRANSDUCTION SYSTEM"/>
    <property type="match status" value="1"/>
</dbReference>
<gene>
    <name evidence="4" type="ORF">FM042_01420</name>
</gene>
<evidence type="ECO:0000256" key="1">
    <source>
        <dbReference type="ARBA" id="ARBA00012528"/>
    </source>
</evidence>
<dbReference type="EC" id="2.7.7.65" evidence="1"/>
<dbReference type="Pfam" id="PF00990">
    <property type="entry name" value="GGDEF"/>
    <property type="match status" value="1"/>
</dbReference>
<dbReference type="InterPro" id="IPR003018">
    <property type="entry name" value="GAF"/>
</dbReference>